<organism evidence="3 4">
    <name type="scientific">Gaopeijia maritima</name>
    <dbReference type="NCBI Taxonomy" id="3119007"/>
    <lineage>
        <taxon>Bacteria</taxon>
        <taxon>Pseudomonadati</taxon>
        <taxon>Gemmatimonadota</taxon>
        <taxon>Longimicrobiia</taxon>
        <taxon>Gaopeijiales</taxon>
        <taxon>Gaopeijiaceae</taxon>
        <taxon>Gaopeijia</taxon>
    </lineage>
</organism>
<reference evidence="3 4" key="1">
    <citation type="submission" date="2024-02" db="EMBL/GenBank/DDBJ databases">
        <title>A novel Gemmatimonadota bacterium.</title>
        <authorList>
            <person name="Du Z.-J."/>
            <person name="Ye Y.-Q."/>
        </authorList>
    </citation>
    <scope>NUCLEOTIDE SEQUENCE [LARGE SCALE GENOMIC DNA]</scope>
    <source>
        <strain evidence="3 4">DH-20</strain>
    </source>
</reference>
<comment type="caution">
    <text evidence="3">The sequence shown here is derived from an EMBL/GenBank/DDBJ whole genome shotgun (WGS) entry which is preliminary data.</text>
</comment>
<dbReference type="SUPFAM" id="SSF82153">
    <property type="entry name" value="FAS1 domain"/>
    <property type="match status" value="1"/>
</dbReference>
<name>A0ABU9E888_9BACT</name>
<evidence type="ECO:0000256" key="1">
    <source>
        <dbReference type="SAM" id="SignalP"/>
    </source>
</evidence>
<evidence type="ECO:0000313" key="3">
    <source>
        <dbReference type="EMBL" id="MEK9500348.1"/>
    </source>
</evidence>
<feature type="non-terminal residue" evidence="3">
    <location>
        <position position="193"/>
    </location>
</feature>
<evidence type="ECO:0000313" key="4">
    <source>
        <dbReference type="Proteomes" id="UP001484239"/>
    </source>
</evidence>
<gene>
    <name evidence="3" type="ORF">WI372_05110</name>
</gene>
<feature type="chain" id="PRO_5046434867" evidence="1">
    <location>
        <begin position="23"/>
        <end position="193"/>
    </location>
</feature>
<dbReference type="InterPro" id="IPR036378">
    <property type="entry name" value="FAS1_dom_sf"/>
</dbReference>
<feature type="domain" description="FAS1" evidence="2">
    <location>
        <begin position="54"/>
        <end position="193"/>
    </location>
</feature>
<feature type="signal peptide" evidence="1">
    <location>
        <begin position="1"/>
        <end position="22"/>
    </location>
</feature>
<accession>A0ABU9E888</accession>
<dbReference type="Proteomes" id="UP001484239">
    <property type="component" value="Unassembled WGS sequence"/>
</dbReference>
<dbReference type="PROSITE" id="PS50213">
    <property type="entry name" value="FAS1"/>
    <property type="match status" value="1"/>
</dbReference>
<keyword evidence="1" id="KW-0732">Signal</keyword>
<dbReference type="Pfam" id="PF02469">
    <property type="entry name" value="Fasciclin"/>
    <property type="match status" value="1"/>
</dbReference>
<dbReference type="RefSeq" id="WP_405286450.1">
    <property type="nucleotide sequence ID" value="NZ_JBBHLI010000002.1"/>
</dbReference>
<proteinExistence type="predicted"/>
<dbReference type="PROSITE" id="PS51257">
    <property type="entry name" value="PROKAR_LIPOPROTEIN"/>
    <property type="match status" value="1"/>
</dbReference>
<dbReference type="InterPro" id="IPR000782">
    <property type="entry name" value="FAS1_domain"/>
</dbReference>
<dbReference type="EMBL" id="JBBHLI010000002">
    <property type="protein sequence ID" value="MEK9500348.1"/>
    <property type="molecule type" value="Genomic_DNA"/>
</dbReference>
<keyword evidence="4" id="KW-1185">Reference proteome</keyword>
<evidence type="ECO:0000259" key="2">
    <source>
        <dbReference type="PROSITE" id="PS50213"/>
    </source>
</evidence>
<protein>
    <submittedName>
        <fullName evidence="3">Fasciclin domain-containing protein</fullName>
    </submittedName>
</protein>
<sequence length="193" mass="19448">MRSLRTLSGAGLALAATLFAAACTDSAPPTAPPTFGEDVAAEPTTSTAPGTIADIVVSLATGDDPEFTVLLKALQVTGLVPAVAGDDMLTVFAPTDAAFLALLERSGFEPAALNDLGSIDDDQKQLLTSILLYHVVPGALFSGDVLSAASLQPLAGGMLTPLANDEGAFIVDEADSSPNAQLLAPDLIDIAAS</sequence>
<dbReference type="Gene3D" id="2.30.180.10">
    <property type="entry name" value="FAS1 domain"/>
    <property type="match status" value="1"/>
</dbReference>